<reference evidence="2 3" key="1">
    <citation type="journal article" date="2016" name="Front. Microbiol.">
        <title>Genome Sequence of Type Strains of Genus Stenotrophomonas.</title>
        <authorList>
            <person name="Patil P.P."/>
            <person name="Midha S."/>
            <person name="Kumar S."/>
            <person name="Patil P.B."/>
        </authorList>
    </citation>
    <scope>NUCLEOTIDE SEQUENCE [LARGE SCALE GENOMIC DNA]</scope>
    <source>
        <strain evidence="2 3">LMG 978</strain>
    </source>
</reference>
<dbReference type="EMBL" id="LLXV01000021">
    <property type="protein sequence ID" value="KRG51602.1"/>
    <property type="molecule type" value="Genomic_DNA"/>
</dbReference>
<accession>A0A0R0BB16</accession>
<name>A0A0R0BB16_9GAMM</name>
<evidence type="ECO:0000313" key="2">
    <source>
        <dbReference type="EMBL" id="KRG51602.1"/>
    </source>
</evidence>
<protein>
    <submittedName>
        <fullName evidence="2">Uncharacterized protein</fullName>
    </submittedName>
</protein>
<evidence type="ECO:0000256" key="1">
    <source>
        <dbReference type="SAM" id="MobiDB-lite"/>
    </source>
</evidence>
<dbReference type="AlphaFoldDB" id="A0A0R0BB16"/>
<sequence>MRMEEDNESKWANLKTKRAWNSAGESFSPDDIENPEKLDAMRANEPLWDDDLNELVIFPKGEARAGRKATRAHFKLKAGQPRTILNKDSADPAHNDAIKSLHDSLTELGARAEIYAVAWGTNNKRADFKLWEEHVASDYVWHCDPGTRMLMAPGLFIQPDIVGFDSKRMNRTARNPGVIIEVVHHHWPDLETWKYLRSLSALNYIVVFYFVNHASGRNNYASKMERSGTVNRVVASHYLKDGQFYSMGRVVGSSGDEDIFYQKCGRIGLDYAKQAFKSQGVPSKK</sequence>
<evidence type="ECO:0000313" key="3">
    <source>
        <dbReference type="Proteomes" id="UP000051757"/>
    </source>
</evidence>
<comment type="caution">
    <text evidence="2">The sequence shown here is derived from an EMBL/GenBank/DDBJ whole genome shotgun (WGS) entry which is preliminary data.</text>
</comment>
<keyword evidence="3" id="KW-1185">Reference proteome</keyword>
<organism evidence="2 3">
    <name type="scientific">Stenotrophomonas beteli</name>
    <dbReference type="NCBI Taxonomy" id="3384461"/>
    <lineage>
        <taxon>Bacteria</taxon>
        <taxon>Pseudomonadati</taxon>
        <taxon>Pseudomonadota</taxon>
        <taxon>Gammaproteobacteria</taxon>
        <taxon>Lysobacterales</taxon>
        <taxon>Lysobacteraceae</taxon>
        <taxon>Stenotrophomonas</taxon>
        <taxon>Stenotrophomonas maltophilia group</taxon>
    </lineage>
</organism>
<proteinExistence type="predicted"/>
<dbReference type="Proteomes" id="UP000051757">
    <property type="component" value="Unassembled WGS sequence"/>
</dbReference>
<gene>
    <name evidence="2" type="ORF">ARC23_07740</name>
</gene>
<feature type="region of interest" description="Disordered" evidence="1">
    <location>
        <begin position="1"/>
        <end position="35"/>
    </location>
</feature>